<name>A0A9X4RMA3_9CYAN</name>
<keyword evidence="1" id="KW-1133">Transmembrane helix</keyword>
<keyword evidence="3" id="KW-1185">Reference proteome</keyword>
<dbReference type="RefSeq" id="WP_009628064.1">
    <property type="nucleotide sequence ID" value="NZ_VBTY01000135.1"/>
</dbReference>
<dbReference type="Proteomes" id="UP001152872">
    <property type="component" value="Unassembled WGS sequence"/>
</dbReference>
<keyword evidence="1" id="KW-0472">Membrane</keyword>
<dbReference type="AlphaFoldDB" id="A0A9X4RMA3"/>
<evidence type="ECO:0000313" key="3">
    <source>
        <dbReference type="Proteomes" id="UP001152872"/>
    </source>
</evidence>
<evidence type="ECO:0000256" key="1">
    <source>
        <dbReference type="SAM" id="Phobius"/>
    </source>
</evidence>
<evidence type="ECO:0000313" key="2">
    <source>
        <dbReference type="EMBL" id="MDG3495914.1"/>
    </source>
</evidence>
<sequence>MLRPTSDIEKLQTTQFNSWNRLATRNLVWFMQLTSYSLAAMYVSYMEKQKAQHLTYAFFS</sequence>
<organism evidence="2 3">
    <name type="scientific">Pseudanabaena catenata USMAC16</name>
    <dbReference type="NCBI Taxonomy" id="1855837"/>
    <lineage>
        <taxon>Bacteria</taxon>
        <taxon>Bacillati</taxon>
        <taxon>Cyanobacteriota</taxon>
        <taxon>Cyanophyceae</taxon>
        <taxon>Pseudanabaenales</taxon>
        <taxon>Pseudanabaenaceae</taxon>
        <taxon>Pseudanabaena</taxon>
    </lineage>
</organism>
<feature type="transmembrane region" description="Helical" evidence="1">
    <location>
        <begin position="27"/>
        <end position="45"/>
    </location>
</feature>
<keyword evidence="1" id="KW-0812">Transmembrane</keyword>
<comment type="caution">
    <text evidence="2">The sequence shown here is derived from an EMBL/GenBank/DDBJ whole genome shotgun (WGS) entry which is preliminary data.</text>
</comment>
<accession>A0A9X4RMA3</accession>
<protein>
    <submittedName>
        <fullName evidence="2">Uncharacterized protein</fullName>
    </submittedName>
</protein>
<gene>
    <name evidence="2" type="ORF">FEV09_15305</name>
</gene>
<dbReference type="EMBL" id="VBTY01000135">
    <property type="protein sequence ID" value="MDG3495914.1"/>
    <property type="molecule type" value="Genomic_DNA"/>
</dbReference>
<reference evidence="2" key="1">
    <citation type="submission" date="2019-05" db="EMBL/GenBank/DDBJ databases">
        <title>Whole genome sequencing of Pseudanabaena catenata USMAC16.</title>
        <authorList>
            <person name="Khan Z."/>
            <person name="Omar W.M."/>
            <person name="Convey P."/>
            <person name="Merican F."/>
            <person name="Najimudin N."/>
        </authorList>
    </citation>
    <scope>NUCLEOTIDE SEQUENCE</scope>
    <source>
        <strain evidence="2">USMAC16</strain>
    </source>
</reference>
<proteinExistence type="predicted"/>